<accession>A0A9W9TC18</accession>
<proteinExistence type="inferred from homology"/>
<dbReference type="Gene3D" id="3.40.50.720">
    <property type="entry name" value="NAD(P)-binding Rossmann-like Domain"/>
    <property type="match status" value="1"/>
</dbReference>
<dbReference type="SUPFAM" id="SSF51735">
    <property type="entry name" value="NAD(P)-binding Rossmann-fold domains"/>
    <property type="match status" value="1"/>
</dbReference>
<dbReference type="GeneID" id="83206618"/>
<dbReference type="Gene3D" id="3.90.25.10">
    <property type="entry name" value="UDP-galactose 4-epimerase, domain 1"/>
    <property type="match status" value="1"/>
</dbReference>
<reference evidence="5" key="1">
    <citation type="submission" date="2022-11" db="EMBL/GenBank/DDBJ databases">
        <authorList>
            <person name="Petersen C."/>
        </authorList>
    </citation>
    <scope>NUCLEOTIDE SEQUENCE</scope>
    <source>
        <strain evidence="5">IBT 19713</strain>
    </source>
</reference>
<gene>
    <name evidence="5" type="ORF">N7468_010019</name>
</gene>
<dbReference type="GO" id="GO:0016491">
    <property type="term" value="F:oxidoreductase activity"/>
    <property type="evidence" value="ECO:0007669"/>
    <property type="project" value="UniProtKB-KW"/>
</dbReference>
<evidence type="ECO:0000259" key="4">
    <source>
        <dbReference type="Pfam" id="PF05368"/>
    </source>
</evidence>
<comment type="caution">
    <text evidence="5">The sequence shown here is derived from an EMBL/GenBank/DDBJ whole genome shotgun (WGS) entry which is preliminary data.</text>
</comment>
<dbReference type="PANTHER" id="PTHR42748:SF30">
    <property type="entry name" value="NMRA-LIKE DOMAIN-CONTAINING PROTEIN"/>
    <property type="match status" value="1"/>
</dbReference>
<dbReference type="CDD" id="cd05251">
    <property type="entry name" value="NmrA_like_SDR_a"/>
    <property type="match status" value="1"/>
</dbReference>
<dbReference type="Proteomes" id="UP001150941">
    <property type="component" value="Unassembled WGS sequence"/>
</dbReference>
<dbReference type="InterPro" id="IPR051164">
    <property type="entry name" value="NmrA-like_oxidored"/>
</dbReference>
<dbReference type="InterPro" id="IPR036291">
    <property type="entry name" value="NAD(P)-bd_dom_sf"/>
</dbReference>
<dbReference type="OrthoDB" id="419598at2759"/>
<feature type="domain" description="NmrA-like" evidence="4">
    <location>
        <begin position="6"/>
        <end position="277"/>
    </location>
</feature>
<reference evidence="5" key="2">
    <citation type="journal article" date="2023" name="IMA Fungus">
        <title>Comparative genomic study of the Penicillium genus elucidates a diverse pangenome and 15 lateral gene transfer events.</title>
        <authorList>
            <person name="Petersen C."/>
            <person name="Sorensen T."/>
            <person name="Nielsen M.R."/>
            <person name="Sondergaard T.E."/>
            <person name="Sorensen J.L."/>
            <person name="Fitzpatrick D.A."/>
            <person name="Frisvad J.C."/>
            <person name="Nielsen K.L."/>
        </authorList>
    </citation>
    <scope>NUCLEOTIDE SEQUENCE</scope>
    <source>
        <strain evidence="5">IBT 19713</strain>
    </source>
</reference>
<evidence type="ECO:0000256" key="1">
    <source>
        <dbReference type="ARBA" id="ARBA00006328"/>
    </source>
</evidence>
<keyword evidence="2" id="KW-0521">NADP</keyword>
<dbReference type="PANTHER" id="PTHR42748">
    <property type="entry name" value="NITROGEN METABOLITE REPRESSION PROTEIN NMRA FAMILY MEMBER"/>
    <property type="match status" value="1"/>
</dbReference>
<keyword evidence="3" id="KW-0560">Oxidoreductase</keyword>
<dbReference type="Pfam" id="PF05368">
    <property type="entry name" value="NmrA"/>
    <property type="match status" value="1"/>
</dbReference>
<name>A0A9W9TC18_9EURO</name>
<dbReference type="GO" id="GO:0005634">
    <property type="term" value="C:nucleus"/>
    <property type="evidence" value="ECO:0007669"/>
    <property type="project" value="TreeGrafter"/>
</dbReference>
<comment type="similarity">
    <text evidence="1">Belongs to the NmrA-type oxidoreductase family.</text>
</comment>
<sequence length="306" mass="33947">MSSPIVFVCGATGRQGGALVNHLSKKGIEMRTITRNPSSEAAQKVSTLGVAVTEGNFNDSEETLRTKLIGCTTIFLNLVADFQNIAKEIDHAKKLIAAAKQAGVKHIVYSGSLGTENPERIPGWEEGGIMRAVVETKQNIEHQVRDAGFDTWTILRPGNFMTNFFAPLVFMYQGLVDKGIWSTALKEETVLPMIDPNDIGKFAAAAVIDPAKFNHQHIELASQMMTVDEILRDLSRATGKEKKAIYLTDAEIAEQSKTHPYLAGQVFIRSLELFIDIKKLEQWDIKRGTFAEFLEREQESVKATYS</sequence>
<protein>
    <recommendedName>
        <fullName evidence="4">NmrA-like domain-containing protein</fullName>
    </recommendedName>
</protein>
<evidence type="ECO:0000256" key="3">
    <source>
        <dbReference type="ARBA" id="ARBA00023002"/>
    </source>
</evidence>
<keyword evidence="6" id="KW-1185">Reference proteome</keyword>
<evidence type="ECO:0000313" key="6">
    <source>
        <dbReference type="Proteomes" id="UP001150941"/>
    </source>
</evidence>
<dbReference type="InterPro" id="IPR008030">
    <property type="entry name" value="NmrA-like"/>
</dbReference>
<dbReference type="RefSeq" id="XP_058325882.1">
    <property type="nucleotide sequence ID" value="XM_058479314.1"/>
</dbReference>
<organism evidence="5 6">
    <name type="scientific">Penicillium chermesinum</name>
    <dbReference type="NCBI Taxonomy" id="63820"/>
    <lineage>
        <taxon>Eukaryota</taxon>
        <taxon>Fungi</taxon>
        <taxon>Dikarya</taxon>
        <taxon>Ascomycota</taxon>
        <taxon>Pezizomycotina</taxon>
        <taxon>Eurotiomycetes</taxon>
        <taxon>Eurotiomycetidae</taxon>
        <taxon>Eurotiales</taxon>
        <taxon>Aspergillaceae</taxon>
        <taxon>Penicillium</taxon>
    </lineage>
</organism>
<dbReference type="EMBL" id="JAPQKS010000008">
    <property type="protein sequence ID" value="KAJ5217011.1"/>
    <property type="molecule type" value="Genomic_DNA"/>
</dbReference>
<evidence type="ECO:0000256" key="2">
    <source>
        <dbReference type="ARBA" id="ARBA00022857"/>
    </source>
</evidence>
<dbReference type="AlphaFoldDB" id="A0A9W9TC18"/>
<evidence type="ECO:0000313" key="5">
    <source>
        <dbReference type="EMBL" id="KAJ5217011.1"/>
    </source>
</evidence>